<dbReference type="PATRIC" id="fig|1235802.3.peg.3494"/>
<protein>
    <submittedName>
        <fullName evidence="1">Uncharacterized protein</fullName>
    </submittedName>
</protein>
<proteinExistence type="predicted"/>
<dbReference type="AlphaFoldDB" id="N2AIS4"/>
<dbReference type="HOGENOM" id="CLU_122858_0_0_9"/>
<dbReference type="Proteomes" id="UP000012589">
    <property type="component" value="Unassembled WGS sequence"/>
</dbReference>
<keyword evidence="2" id="KW-1185">Reference proteome</keyword>
<evidence type="ECO:0000313" key="1">
    <source>
        <dbReference type="EMBL" id="EMZ24349.1"/>
    </source>
</evidence>
<sequence>MKYRTTNEWNHFEFSEAYVSEIRRTNDSYQLVLDNVMINPENSKNRDIRQMRANELYVTICQAQLVRIVQEGYKVYNADGKLIKQYEDQEIEPERYGEIVTTVNDGESRIYAFNKSGQTYEIIMEAGDERTYVLYITGTGDTEEWNRFLSV</sequence>
<accession>N2AIS4</accession>
<dbReference type="STRING" id="1235802.C823_03306"/>
<organism evidence="1 2">
    <name type="scientific">Eubacterium plexicaudatum ASF492</name>
    <dbReference type="NCBI Taxonomy" id="1235802"/>
    <lineage>
        <taxon>Bacteria</taxon>
        <taxon>Bacillati</taxon>
        <taxon>Bacillota</taxon>
        <taxon>Clostridia</taxon>
        <taxon>Eubacteriales</taxon>
        <taxon>Eubacteriaceae</taxon>
        <taxon>Eubacterium</taxon>
    </lineage>
</organism>
<evidence type="ECO:0000313" key="2">
    <source>
        <dbReference type="Proteomes" id="UP000012589"/>
    </source>
</evidence>
<comment type="caution">
    <text evidence="1">The sequence shown here is derived from an EMBL/GenBank/DDBJ whole genome shotgun (WGS) entry which is preliminary data.</text>
</comment>
<dbReference type="OrthoDB" id="2062461at2"/>
<dbReference type="EMBL" id="AQFT01000099">
    <property type="protein sequence ID" value="EMZ24349.1"/>
    <property type="molecule type" value="Genomic_DNA"/>
</dbReference>
<dbReference type="eggNOG" id="ENOG5032YK7">
    <property type="taxonomic scope" value="Bacteria"/>
</dbReference>
<gene>
    <name evidence="1" type="ORF">C823_03306</name>
</gene>
<name>N2AIS4_9FIRM</name>
<reference evidence="1 2" key="1">
    <citation type="journal article" date="2014" name="Genome Announc.">
        <title>Draft genome sequences of the altered schaedler flora, a defined bacterial community from gnotobiotic mice.</title>
        <authorList>
            <person name="Wannemuehler M.J."/>
            <person name="Overstreet A.M."/>
            <person name="Ward D.V."/>
            <person name="Phillips G.J."/>
        </authorList>
    </citation>
    <scope>NUCLEOTIDE SEQUENCE [LARGE SCALE GENOMIC DNA]</scope>
    <source>
        <strain evidence="1 2">ASF492</strain>
    </source>
</reference>